<organism evidence="2 3">
    <name type="scientific">Ensete ventricosum</name>
    <name type="common">Abyssinian banana</name>
    <name type="synonym">Musa ensete</name>
    <dbReference type="NCBI Taxonomy" id="4639"/>
    <lineage>
        <taxon>Eukaryota</taxon>
        <taxon>Viridiplantae</taxon>
        <taxon>Streptophyta</taxon>
        <taxon>Embryophyta</taxon>
        <taxon>Tracheophyta</taxon>
        <taxon>Spermatophyta</taxon>
        <taxon>Magnoliopsida</taxon>
        <taxon>Liliopsida</taxon>
        <taxon>Zingiberales</taxon>
        <taxon>Musaceae</taxon>
        <taxon>Ensete</taxon>
    </lineage>
</organism>
<gene>
    <name evidence="2" type="ORF">B296_00053909</name>
</gene>
<dbReference type="AlphaFoldDB" id="A0A426Y339"/>
<accession>A0A426Y339</accession>
<evidence type="ECO:0000256" key="1">
    <source>
        <dbReference type="SAM" id="MobiDB-lite"/>
    </source>
</evidence>
<name>A0A426Y339_ENSVE</name>
<reference evidence="2 3" key="1">
    <citation type="journal article" date="2014" name="Agronomy (Basel)">
        <title>A Draft Genome Sequence for Ensete ventricosum, the Drought-Tolerant Tree Against Hunger.</title>
        <authorList>
            <person name="Harrison J."/>
            <person name="Moore K.A."/>
            <person name="Paszkiewicz K."/>
            <person name="Jones T."/>
            <person name="Grant M."/>
            <person name="Ambacheew D."/>
            <person name="Muzemil S."/>
            <person name="Studholme D.J."/>
        </authorList>
    </citation>
    <scope>NUCLEOTIDE SEQUENCE [LARGE SCALE GENOMIC DNA]</scope>
</reference>
<protein>
    <submittedName>
        <fullName evidence="2">Uncharacterized protein</fullName>
    </submittedName>
</protein>
<sequence>MRGSRGLSGELDRPASIGCPVSLTNRPPRTDSWRPALSTRIDDDKHPTRVARRLLRPSPSDSQTREGVRRAAEICETRAGFGRQRPRLRPNLSLRTTTRTITEVIADQEEDRPLHPGAWIFLTPGPLPDPPPLCFAPLLVQNPNTEVGTRTYLKYKAGWLKGATYYYKSCQVSLSYGV</sequence>
<evidence type="ECO:0000313" key="3">
    <source>
        <dbReference type="Proteomes" id="UP000287651"/>
    </source>
</evidence>
<feature type="region of interest" description="Disordered" evidence="1">
    <location>
        <begin position="1"/>
        <end position="47"/>
    </location>
</feature>
<dbReference type="EMBL" id="AMZH03015383">
    <property type="protein sequence ID" value="RRT46155.1"/>
    <property type="molecule type" value="Genomic_DNA"/>
</dbReference>
<dbReference type="Proteomes" id="UP000287651">
    <property type="component" value="Unassembled WGS sequence"/>
</dbReference>
<comment type="caution">
    <text evidence="2">The sequence shown here is derived from an EMBL/GenBank/DDBJ whole genome shotgun (WGS) entry which is preliminary data.</text>
</comment>
<proteinExistence type="predicted"/>
<evidence type="ECO:0000313" key="2">
    <source>
        <dbReference type="EMBL" id="RRT46155.1"/>
    </source>
</evidence>